<proteinExistence type="predicted"/>
<organism evidence="2">
    <name type="scientific">marine metagenome</name>
    <dbReference type="NCBI Taxonomy" id="408172"/>
    <lineage>
        <taxon>unclassified sequences</taxon>
        <taxon>metagenomes</taxon>
        <taxon>ecological metagenomes</taxon>
    </lineage>
</organism>
<dbReference type="AlphaFoldDB" id="A0A382Z934"/>
<evidence type="ECO:0000256" key="1">
    <source>
        <dbReference type="SAM" id="MobiDB-lite"/>
    </source>
</evidence>
<evidence type="ECO:0000313" key="2">
    <source>
        <dbReference type="EMBL" id="SVD92006.1"/>
    </source>
</evidence>
<feature type="non-terminal residue" evidence="2">
    <location>
        <position position="1"/>
    </location>
</feature>
<feature type="region of interest" description="Disordered" evidence="1">
    <location>
        <begin position="1"/>
        <end position="52"/>
    </location>
</feature>
<reference evidence="2" key="1">
    <citation type="submission" date="2018-05" db="EMBL/GenBank/DDBJ databases">
        <authorList>
            <person name="Lanie J.A."/>
            <person name="Ng W.-L."/>
            <person name="Kazmierczak K.M."/>
            <person name="Andrzejewski T.M."/>
            <person name="Davidsen T.M."/>
            <person name="Wayne K.J."/>
            <person name="Tettelin H."/>
            <person name="Glass J.I."/>
            <person name="Rusch D."/>
            <person name="Podicherti R."/>
            <person name="Tsui H.-C.T."/>
            <person name="Winkler M.E."/>
        </authorList>
    </citation>
    <scope>NUCLEOTIDE SEQUENCE</scope>
</reference>
<name>A0A382Z934_9ZZZZ</name>
<sequence>LRGTAAFCGRGSEAQALPDHTGRQRTPGQGDREAPPPSGSRNSHGCPAGARV</sequence>
<gene>
    <name evidence="2" type="ORF">METZ01_LOCUS444860</name>
</gene>
<protein>
    <submittedName>
        <fullName evidence="2">Uncharacterized protein</fullName>
    </submittedName>
</protein>
<accession>A0A382Z934</accession>
<dbReference type="EMBL" id="UINC01182019">
    <property type="protein sequence ID" value="SVD92006.1"/>
    <property type="molecule type" value="Genomic_DNA"/>
</dbReference>
<feature type="non-terminal residue" evidence="2">
    <location>
        <position position="52"/>
    </location>
</feature>